<evidence type="ECO:0000313" key="2">
    <source>
        <dbReference type="Proteomes" id="UP000028480"/>
    </source>
</evidence>
<dbReference type="EMBL" id="CBTB010000144">
    <property type="protein sequence ID" value="CDH32900.1"/>
    <property type="molecule type" value="Genomic_DNA"/>
</dbReference>
<dbReference type="HOGENOM" id="CLU_3298729_0_0_6"/>
<reference evidence="1" key="1">
    <citation type="submission" date="2013-07" db="EMBL/GenBank/DDBJ databases">
        <title>Sub-species coevolution in mutualistic symbiosis.</title>
        <authorList>
            <person name="Murfin K."/>
            <person name="Klassen J."/>
            <person name="Lee M."/>
            <person name="Forst S."/>
            <person name="Stock P."/>
            <person name="Goodrich-Blair H."/>
        </authorList>
    </citation>
    <scope>NUCLEOTIDE SEQUENCE [LARGE SCALE GENOMIC DNA]</scope>
    <source>
        <strain evidence="1">Intermedium</strain>
    </source>
</reference>
<name>A0A077QI43_XENBV</name>
<organism evidence="1 2">
    <name type="scientific">Xenorhabdus bovienii str. Intermedium</name>
    <dbReference type="NCBI Taxonomy" id="1379677"/>
    <lineage>
        <taxon>Bacteria</taxon>
        <taxon>Pseudomonadati</taxon>
        <taxon>Pseudomonadota</taxon>
        <taxon>Gammaproteobacteria</taxon>
        <taxon>Enterobacterales</taxon>
        <taxon>Morganellaceae</taxon>
        <taxon>Xenorhabdus</taxon>
    </lineage>
</organism>
<evidence type="ECO:0000313" key="1">
    <source>
        <dbReference type="EMBL" id="CDH32900.1"/>
    </source>
</evidence>
<dbReference type="AlphaFoldDB" id="A0A077QI43"/>
<gene>
    <name evidence="1" type="ORF">XBI1_2280049</name>
</gene>
<sequence>MLKTLVLALFPLVFVNFFFLKIESYFKVNTYFELLVKITI</sequence>
<comment type="caution">
    <text evidence="1">The sequence shown here is derived from an EMBL/GenBank/DDBJ whole genome shotgun (WGS) entry which is preliminary data.</text>
</comment>
<proteinExistence type="predicted"/>
<accession>A0A077QI43</accession>
<dbReference type="Proteomes" id="UP000028480">
    <property type="component" value="Unassembled WGS sequence"/>
</dbReference>
<protein>
    <submittedName>
        <fullName evidence="1">Uncharacterized protein</fullName>
    </submittedName>
</protein>